<dbReference type="GO" id="GO:0042134">
    <property type="term" value="F:rRNA primary transcript binding"/>
    <property type="evidence" value="ECO:0007669"/>
    <property type="project" value="InterPro"/>
</dbReference>
<evidence type="ECO:0000313" key="3">
    <source>
        <dbReference type="Proteomes" id="UP000013521"/>
    </source>
</evidence>
<dbReference type="GO" id="GO:0000294">
    <property type="term" value="P:nuclear-transcribed mRNA catabolic process, RNase MRP-dependent"/>
    <property type="evidence" value="ECO:0007669"/>
    <property type="project" value="TreeGrafter"/>
</dbReference>
<dbReference type="GO" id="GO:0000466">
    <property type="term" value="P:maturation of 5.8S rRNA from tricistronic rRNA transcript (SSU-rRNA, 5.8S rRNA, LSU-rRNA)"/>
    <property type="evidence" value="ECO:0007669"/>
    <property type="project" value="TreeGrafter"/>
</dbReference>
<dbReference type="Pfam" id="PF20945">
    <property type="entry name" value="RMP1"/>
    <property type="match status" value="1"/>
</dbReference>
<evidence type="ECO:0000259" key="1">
    <source>
        <dbReference type="Pfam" id="PF20945"/>
    </source>
</evidence>
<dbReference type="STRING" id="1287680.R1G4Z3"/>
<dbReference type="CDD" id="cd22573">
    <property type="entry name" value="RMP1_RBD"/>
    <property type="match status" value="1"/>
</dbReference>
<dbReference type="KEGG" id="npa:UCRNP2_6798"/>
<dbReference type="AlphaFoldDB" id="R1G4Z3"/>
<dbReference type="PANTHER" id="PTHR37792:SF1">
    <property type="entry name" value="RIBONUCLEASE MRP PROTEIN SUBUNIT RMP1"/>
    <property type="match status" value="1"/>
</dbReference>
<organism evidence="2 3">
    <name type="scientific">Botryosphaeria parva (strain UCR-NP2)</name>
    <name type="common">Grapevine canker fungus</name>
    <name type="synonym">Neofusicoccum parvum</name>
    <dbReference type="NCBI Taxonomy" id="1287680"/>
    <lineage>
        <taxon>Eukaryota</taxon>
        <taxon>Fungi</taxon>
        <taxon>Dikarya</taxon>
        <taxon>Ascomycota</taxon>
        <taxon>Pezizomycotina</taxon>
        <taxon>Dothideomycetes</taxon>
        <taxon>Dothideomycetes incertae sedis</taxon>
        <taxon>Botryosphaeriales</taxon>
        <taxon>Botryosphaeriaceae</taxon>
        <taxon>Neofusicoccum</taxon>
    </lineage>
</organism>
<dbReference type="InterPro" id="IPR047204">
    <property type="entry name" value="RMP1_RBD"/>
</dbReference>
<protein>
    <submittedName>
        <fullName evidence="2">Putative ribonuclease mrp protein subunit rmp1 protein</fullName>
    </submittedName>
</protein>
<accession>R1G4Z3</accession>
<proteinExistence type="predicted"/>
<dbReference type="eggNOG" id="ENOG502S2QW">
    <property type="taxonomic scope" value="Eukaryota"/>
</dbReference>
<dbReference type="OrthoDB" id="5414547at2759"/>
<gene>
    <name evidence="2" type="ORF">UCRNP2_6798</name>
</gene>
<dbReference type="EMBL" id="KB916452">
    <property type="protein sequence ID" value="EOD46470.1"/>
    <property type="molecule type" value="Genomic_DNA"/>
</dbReference>
<evidence type="ECO:0000313" key="2">
    <source>
        <dbReference type="EMBL" id="EOD46470.1"/>
    </source>
</evidence>
<dbReference type="PANTHER" id="PTHR37792">
    <property type="entry name" value="RIBONUCLEASE MRP PROTEIN SUBUNIT RMP1"/>
    <property type="match status" value="1"/>
</dbReference>
<dbReference type="GO" id="GO:0000172">
    <property type="term" value="C:ribonuclease MRP complex"/>
    <property type="evidence" value="ECO:0007669"/>
    <property type="project" value="InterPro"/>
</dbReference>
<sequence>MPSSTAPTAPPRLKPHELADLTAYSDMLHLIHHRNLNQHRHSIWWRSFSVFRRELSHFLSEYTTYQPPAAAATTTTTTPVSKPSAKASKAAARRAAARLEAWKKDAVPRWYLAFAEVVASTQFSAIGLVLLAVLARVAHVTGITAAYEAEAERAMQAMLREFAEKDARELFGGVEAGQAGARKGAMEMEDLGEVVGRREDFGEVLTRDDDVGEAVRSGVEEKSGVGDKKHPLKMKSTMTRLLKLLFLLLITHYGIRFVLDLVVDHFCARIIPAVHAAPLDNPDPAIYTSHMPVITGGFATTASDVATATSAVLETAQAKSNEPQLDHRHQISDDCAAYCRKGCEGSTNGICYEWRINGVFDGKGTKTIENRAFGNMNTWKTGSIAYLYSGDTLKQRA</sequence>
<reference evidence="3" key="1">
    <citation type="journal article" date="2013" name="Genome Announc.">
        <title>Draft genome sequence of Neofusicoccum parvum isolate UCR-NP2, a fungal vascular pathogen associated with grapevine cankers.</title>
        <authorList>
            <person name="Blanco-Ulate B."/>
            <person name="Rolshausen P."/>
            <person name="Cantu D."/>
        </authorList>
    </citation>
    <scope>NUCLEOTIDE SEQUENCE [LARGE SCALE GENOMIC DNA]</scope>
    <source>
        <strain evidence="3">UCR-NP2</strain>
    </source>
</reference>
<dbReference type="InterPro" id="IPR047205">
    <property type="entry name" value="RMP1"/>
</dbReference>
<name>R1G4Z3_BOTPV</name>
<feature type="domain" description="RNase MRP protein 1 RNA binding" evidence="1">
    <location>
        <begin position="27"/>
        <end position="136"/>
    </location>
</feature>
<dbReference type="Proteomes" id="UP000013521">
    <property type="component" value="Unassembled WGS sequence"/>
</dbReference>
<dbReference type="HOGENOM" id="CLU_694438_0_0_1"/>